<organism evidence="2 3">
    <name type="scientific">Myodes glareolus</name>
    <name type="common">Bank vole</name>
    <name type="synonym">Clethrionomys glareolus</name>
    <dbReference type="NCBI Taxonomy" id="447135"/>
    <lineage>
        <taxon>Eukaryota</taxon>
        <taxon>Metazoa</taxon>
        <taxon>Chordata</taxon>
        <taxon>Craniata</taxon>
        <taxon>Vertebrata</taxon>
        <taxon>Euteleostomi</taxon>
        <taxon>Mammalia</taxon>
        <taxon>Eutheria</taxon>
        <taxon>Euarchontoglires</taxon>
        <taxon>Glires</taxon>
        <taxon>Rodentia</taxon>
        <taxon>Myomorpha</taxon>
        <taxon>Muroidea</taxon>
        <taxon>Cricetidae</taxon>
        <taxon>Arvicolinae</taxon>
        <taxon>Myodes</taxon>
    </lineage>
</organism>
<comment type="caution">
    <text evidence="2">The sequence shown here is derived from an EMBL/GenBank/DDBJ whole genome shotgun (WGS) entry which is preliminary data.</text>
</comment>
<keyword evidence="3" id="KW-1185">Reference proteome</keyword>
<proteinExistence type="predicted"/>
<dbReference type="AlphaFoldDB" id="A0AAW0J269"/>
<dbReference type="EMBL" id="JBBHLL010000070">
    <property type="protein sequence ID" value="KAK7820720.1"/>
    <property type="molecule type" value="Genomic_DNA"/>
</dbReference>
<sequence>MSQLGDVSDVSLCSGYLTVILKFGSESAPWEAVLLPRPNQKFNQTQRPGQHGHGAAMSMVAWKGLKMNTGTPRTMQEEMLTPRETARTHVEHGQRQGWEHMAGRLMFQKRRWRSEATALPKLK</sequence>
<dbReference type="Proteomes" id="UP001488838">
    <property type="component" value="Unassembled WGS sequence"/>
</dbReference>
<feature type="region of interest" description="Disordered" evidence="1">
    <location>
        <begin position="73"/>
        <end position="96"/>
    </location>
</feature>
<evidence type="ECO:0000313" key="3">
    <source>
        <dbReference type="Proteomes" id="UP001488838"/>
    </source>
</evidence>
<accession>A0AAW0J269</accession>
<evidence type="ECO:0000313" key="2">
    <source>
        <dbReference type="EMBL" id="KAK7820720.1"/>
    </source>
</evidence>
<name>A0AAW0J269_MYOGA</name>
<evidence type="ECO:0000256" key="1">
    <source>
        <dbReference type="SAM" id="MobiDB-lite"/>
    </source>
</evidence>
<reference evidence="2 3" key="1">
    <citation type="journal article" date="2023" name="bioRxiv">
        <title>Conserved and derived expression patterns and positive selection on dental genes reveal complex evolutionary context of ever-growing rodent molars.</title>
        <authorList>
            <person name="Calamari Z.T."/>
            <person name="Song A."/>
            <person name="Cohen E."/>
            <person name="Akter M."/>
            <person name="Roy R.D."/>
            <person name="Hallikas O."/>
            <person name="Christensen M.M."/>
            <person name="Li P."/>
            <person name="Marangoni P."/>
            <person name="Jernvall J."/>
            <person name="Klein O.D."/>
        </authorList>
    </citation>
    <scope>NUCLEOTIDE SEQUENCE [LARGE SCALE GENOMIC DNA]</scope>
    <source>
        <strain evidence="2">V071</strain>
    </source>
</reference>
<protein>
    <submittedName>
        <fullName evidence="2">Uncharacterized protein</fullName>
    </submittedName>
</protein>
<feature type="compositionally biased region" description="Basic and acidic residues" evidence="1">
    <location>
        <begin position="80"/>
        <end position="96"/>
    </location>
</feature>
<gene>
    <name evidence="2" type="ORF">U0070_026264</name>
</gene>